<protein>
    <submittedName>
        <fullName evidence="1">RHTO0S17e02388g1_1</fullName>
    </submittedName>
</protein>
<evidence type="ECO:0000313" key="1">
    <source>
        <dbReference type="EMBL" id="CDR48380.1"/>
    </source>
</evidence>
<reference evidence="1" key="1">
    <citation type="journal article" date="2014" name="Genome Announc.">
        <title>Draft genome sequence of Rhodosporidium toruloides CECT1137, an oleaginous yeast of biotechnological interest.</title>
        <authorList>
            <person name="Morin N."/>
            <person name="Calcas X."/>
            <person name="Devillers H."/>
            <person name="Durrens P."/>
            <person name="Sherman D.J."/>
            <person name="Nicaud J.-M."/>
            <person name="Neuveglise C."/>
        </authorList>
    </citation>
    <scope>NUCLEOTIDE SEQUENCE</scope>
    <source>
        <strain evidence="1">CECT1137</strain>
    </source>
</reference>
<organism evidence="1">
    <name type="scientific">Rhodotorula toruloides</name>
    <name type="common">Yeast</name>
    <name type="synonym">Rhodosporidium toruloides</name>
    <dbReference type="NCBI Taxonomy" id="5286"/>
    <lineage>
        <taxon>Eukaryota</taxon>
        <taxon>Fungi</taxon>
        <taxon>Dikarya</taxon>
        <taxon>Basidiomycota</taxon>
        <taxon>Pucciniomycotina</taxon>
        <taxon>Microbotryomycetes</taxon>
        <taxon>Sporidiobolales</taxon>
        <taxon>Sporidiobolaceae</taxon>
        <taxon>Rhodotorula</taxon>
    </lineage>
</organism>
<dbReference type="AlphaFoldDB" id="A0A061BKB7"/>
<dbReference type="EMBL" id="LK052952">
    <property type="protein sequence ID" value="CDR48380.1"/>
    <property type="molecule type" value="Genomic_DNA"/>
</dbReference>
<proteinExistence type="predicted"/>
<sequence>MTVTIPVELQQYILELAIPPLIQPSLNERVRLCKTFSLVHRAWTPIAQRELREHCGISLDGVLYHEQAAQRSLLAATRGGWAGKRLELRVSGITALNWRTVCASPVEELWLTCVVYRWVSVPHNLPQTVKKLHCAVFELATTSMTDPLYNFPALEYLHLRRPTRHLDCLSMYPFASTLTTLLIDGAELGGSLLGTVRDWQDLPLRVLFFATPNRVLNRQELLALPPTLQHFAYLPGTPAKDDPSAKYDFATPPFLTLPKSLRSMTFVTPQRMSIDHDIARSVLKVAAKNVGARFTVVAEEKHGKRFSAEEWAISVGA</sequence>
<name>A0A061BKB7_RHOTO</name>
<dbReference type="OrthoDB" id="2519410at2759"/>
<gene>
    <name evidence="1" type="ORF">RHTO0S_17e02388g</name>
</gene>
<accession>A0A061BKB7</accession>